<keyword evidence="11 13" id="KW-0472">Membrane</keyword>
<keyword evidence="4 12" id="KW-0813">Transport</keyword>
<dbReference type="GO" id="GO:0015078">
    <property type="term" value="F:proton transmembrane transporter activity"/>
    <property type="evidence" value="ECO:0007669"/>
    <property type="project" value="InterPro"/>
</dbReference>
<dbReference type="InterPro" id="IPR001421">
    <property type="entry name" value="ATP8_metazoa"/>
</dbReference>
<evidence type="ECO:0000256" key="13">
    <source>
        <dbReference type="SAM" id="Phobius"/>
    </source>
</evidence>
<evidence type="ECO:0000256" key="2">
    <source>
        <dbReference type="ARBA" id="ARBA00008892"/>
    </source>
</evidence>
<evidence type="ECO:0000256" key="6">
    <source>
        <dbReference type="ARBA" id="ARBA00022692"/>
    </source>
</evidence>
<evidence type="ECO:0000256" key="11">
    <source>
        <dbReference type="ARBA" id="ARBA00023136"/>
    </source>
</evidence>
<dbReference type="GO" id="GO:0031966">
    <property type="term" value="C:mitochondrial membrane"/>
    <property type="evidence" value="ECO:0007669"/>
    <property type="project" value="UniProtKB-SubCell"/>
</dbReference>
<accession>A0A344A282</accession>
<evidence type="ECO:0000256" key="10">
    <source>
        <dbReference type="ARBA" id="ARBA00023128"/>
    </source>
</evidence>
<evidence type="ECO:0000256" key="9">
    <source>
        <dbReference type="ARBA" id="ARBA00023065"/>
    </source>
</evidence>
<gene>
    <name evidence="14" type="primary">atp8</name>
</gene>
<keyword evidence="5 12" id="KW-0138">CF(0)</keyword>
<dbReference type="EMBL" id="MG989222">
    <property type="protein sequence ID" value="AWU48873.1"/>
    <property type="molecule type" value="Genomic_DNA"/>
</dbReference>
<dbReference type="AlphaFoldDB" id="A0A344A282"/>
<comment type="subcellular location">
    <subcellularLocation>
        <location evidence="1 12">Mitochondrion membrane</location>
        <topology evidence="1 12">Single-pass membrane protein</topology>
    </subcellularLocation>
</comment>
<evidence type="ECO:0000256" key="1">
    <source>
        <dbReference type="ARBA" id="ARBA00004304"/>
    </source>
</evidence>
<dbReference type="RefSeq" id="YP_009502270.1">
    <property type="nucleotide sequence ID" value="NC_038148.1"/>
</dbReference>
<organism evidence="14">
    <name type="scientific">Cacopsylla pyri</name>
    <name type="common">pear psyllid</name>
    <dbReference type="NCBI Taxonomy" id="121839"/>
    <lineage>
        <taxon>Eukaryota</taxon>
        <taxon>Metazoa</taxon>
        <taxon>Ecdysozoa</taxon>
        <taxon>Arthropoda</taxon>
        <taxon>Hexapoda</taxon>
        <taxon>Insecta</taxon>
        <taxon>Pterygota</taxon>
        <taxon>Neoptera</taxon>
        <taxon>Paraneoptera</taxon>
        <taxon>Hemiptera</taxon>
        <taxon>Sternorrhyncha</taxon>
        <taxon>Psylloidea</taxon>
        <taxon>Psyllidae</taxon>
        <taxon>Psyllinae</taxon>
        <taxon>Cacopsylla</taxon>
    </lineage>
</organism>
<name>A0A344A282_9HEMI</name>
<proteinExistence type="inferred from homology"/>
<keyword evidence="6 12" id="KW-0812">Transmembrane</keyword>
<evidence type="ECO:0000313" key="14">
    <source>
        <dbReference type="EMBL" id="AWU48873.1"/>
    </source>
</evidence>
<protein>
    <recommendedName>
        <fullName evidence="12">ATP synthase complex subunit 8</fullName>
    </recommendedName>
</protein>
<keyword evidence="10 12" id="KW-0496">Mitochondrion</keyword>
<keyword evidence="9 12" id="KW-0406">Ion transport</keyword>
<evidence type="ECO:0000256" key="3">
    <source>
        <dbReference type="ARBA" id="ARBA00011291"/>
    </source>
</evidence>
<dbReference type="GO" id="GO:0015986">
    <property type="term" value="P:proton motive force-driven ATP synthesis"/>
    <property type="evidence" value="ECO:0007669"/>
    <property type="project" value="InterPro"/>
</dbReference>
<evidence type="ECO:0000256" key="7">
    <source>
        <dbReference type="ARBA" id="ARBA00022781"/>
    </source>
</evidence>
<evidence type="ECO:0000256" key="12">
    <source>
        <dbReference type="RuleBase" id="RU003661"/>
    </source>
</evidence>
<dbReference type="Pfam" id="PF00895">
    <property type="entry name" value="ATP-synt_8"/>
    <property type="match status" value="1"/>
</dbReference>
<keyword evidence="8 13" id="KW-1133">Transmembrane helix</keyword>
<reference evidence="14" key="1">
    <citation type="submission" date="2018-02" db="EMBL/GenBank/DDBJ databases">
        <title>Resolving the psyllid tree of life: Phylogenomic analysis of the superfamily Psylloidea (Hemiptera).</title>
        <authorList>
            <person name="Percy D.M."/>
            <person name="Sveinsson S."/>
            <person name="Lemmon A.R."/>
            <person name="Lemmon E.M."/>
            <person name="Ouvrard D."/>
            <person name="Burckhardt D."/>
        </authorList>
    </citation>
    <scope>NUCLEOTIDE SEQUENCE</scope>
    <source>
        <strain evidence="14">DP3.idba.41_circ</strain>
    </source>
</reference>
<comment type="subunit">
    <text evidence="3">F-type ATPases have 2 components, CF(1) - the catalytic core - and CF(0) - the membrane proton channel.</text>
</comment>
<evidence type="ECO:0000256" key="8">
    <source>
        <dbReference type="ARBA" id="ARBA00022989"/>
    </source>
</evidence>
<keyword evidence="7 12" id="KW-0375">Hydrogen ion transport</keyword>
<evidence type="ECO:0000256" key="5">
    <source>
        <dbReference type="ARBA" id="ARBA00022547"/>
    </source>
</evidence>
<evidence type="ECO:0000256" key="4">
    <source>
        <dbReference type="ARBA" id="ARBA00022448"/>
    </source>
</evidence>
<dbReference type="GeneID" id="37507888"/>
<feature type="transmembrane region" description="Helical" evidence="13">
    <location>
        <begin position="6"/>
        <end position="31"/>
    </location>
</feature>
<comment type="similarity">
    <text evidence="2 12">Belongs to the ATPase protein 8 family.</text>
</comment>
<sequence length="50" mass="5978">MPQMAPLPWISLLMLTICTLLFITTIIFFSFKEGMNKTYKTSQKKFFIKW</sequence>
<dbReference type="GO" id="GO:0045259">
    <property type="term" value="C:proton-transporting ATP synthase complex"/>
    <property type="evidence" value="ECO:0007669"/>
    <property type="project" value="UniProtKB-KW"/>
</dbReference>
<geneLocation type="mitochondrion" evidence="14"/>